<dbReference type="GO" id="GO:0032259">
    <property type="term" value="P:methylation"/>
    <property type="evidence" value="ECO:0007669"/>
    <property type="project" value="UniProtKB-KW"/>
</dbReference>
<accession>A0A552WYQ9</accession>
<name>A0A552WYQ9_9GAMM</name>
<dbReference type="OrthoDB" id="9811969at2"/>
<protein>
    <submittedName>
        <fullName evidence="6">Isoprenylcysteine carboxylmethyltransferase family protein</fullName>
    </submittedName>
</protein>
<comment type="subcellular location">
    <subcellularLocation>
        <location evidence="1">Endomembrane system</location>
        <topology evidence="1">Multi-pass membrane protein</topology>
    </subcellularLocation>
</comment>
<dbReference type="GO" id="GO:0012505">
    <property type="term" value="C:endomembrane system"/>
    <property type="evidence" value="ECO:0007669"/>
    <property type="project" value="UniProtKB-SubCell"/>
</dbReference>
<keyword evidence="7" id="KW-1185">Reference proteome</keyword>
<feature type="transmembrane region" description="Helical" evidence="5">
    <location>
        <begin position="6"/>
        <end position="27"/>
    </location>
</feature>
<evidence type="ECO:0000313" key="6">
    <source>
        <dbReference type="EMBL" id="TRW47961.1"/>
    </source>
</evidence>
<evidence type="ECO:0000256" key="5">
    <source>
        <dbReference type="SAM" id="Phobius"/>
    </source>
</evidence>
<dbReference type="InterPro" id="IPR007318">
    <property type="entry name" value="Phopholipid_MeTrfase"/>
</dbReference>
<dbReference type="EMBL" id="VJWL01000005">
    <property type="protein sequence ID" value="TRW47961.1"/>
    <property type="molecule type" value="Genomic_DNA"/>
</dbReference>
<dbReference type="PANTHER" id="PTHR12714:SF24">
    <property type="entry name" value="SLR1182 PROTEIN"/>
    <property type="match status" value="1"/>
</dbReference>
<dbReference type="Gene3D" id="1.20.120.1630">
    <property type="match status" value="1"/>
</dbReference>
<sequence>MNSLELKIPPVLLVLIFVADMLILRWLFPRPEFGFTGQLYVSVGLVVVGIVLPALGFLQFYKHKTTVDPMHPEASSQIVQAGVYKHTRNPMYLGFLLLLCGLGVYLGNVASLVMLPLFVWYMNRFQILPEERILKEKFGHAYQQYKGRVRRWI</sequence>
<dbReference type="Proteomes" id="UP000320359">
    <property type="component" value="Unassembled WGS sequence"/>
</dbReference>
<keyword evidence="6" id="KW-0489">Methyltransferase</keyword>
<organism evidence="6 7">
    <name type="scientific">Aliidiomarina halalkaliphila</name>
    <dbReference type="NCBI Taxonomy" id="2593535"/>
    <lineage>
        <taxon>Bacteria</taxon>
        <taxon>Pseudomonadati</taxon>
        <taxon>Pseudomonadota</taxon>
        <taxon>Gammaproteobacteria</taxon>
        <taxon>Alteromonadales</taxon>
        <taxon>Idiomarinaceae</taxon>
        <taxon>Aliidiomarina</taxon>
    </lineage>
</organism>
<evidence type="ECO:0000313" key="7">
    <source>
        <dbReference type="Proteomes" id="UP000320359"/>
    </source>
</evidence>
<evidence type="ECO:0000256" key="4">
    <source>
        <dbReference type="ARBA" id="ARBA00023136"/>
    </source>
</evidence>
<evidence type="ECO:0000256" key="1">
    <source>
        <dbReference type="ARBA" id="ARBA00004127"/>
    </source>
</evidence>
<gene>
    <name evidence="6" type="ORF">FM042_11555</name>
</gene>
<keyword evidence="4 5" id="KW-0472">Membrane</keyword>
<keyword evidence="6" id="KW-0808">Transferase</keyword>
<dbReference type="Pfam" id="PF04191">
    <property type="entry name" value="PEMT"/>
    <property type="match status" value="1"/>
</dbReference>
<evidence type="ECO:0000256" key="2">
    <source>
        <dbReference type="ARBA" id="ARBA00022692"/>
    </source>
</evidence>
<feature type="transmembrane region" description="Helical" evidence="5">
    <location>
        <begin position="92"/>
        <end position="122"/>
    </location>
</feature>
<feature type="transmembrane region" description="Helical" evidence="5">
    <location>
        <begin position="39"/>
        <end position="61"/>
    </location>
</feature>
<keyword evidence="2 5" id="KW-0812">Transmembrane</keyword>
<comment type="caution">
    <text evidence="6">The sequence shown here is derived from an EMBL/GenBank/DDBJ whole genome shotgun (WGS) entry which is preliminary data.</text>
</comment>
<dbReference type="GO" id="GO:0008168">
    <property type="term" value="F:methyltransferase activity"/>
    <property type="evidence" value="ECO:0007669"/>
    <property type="project" value="UniProtKB-KW"/>
</dbReference>
<proteinExistence type="predicted"/>
<dbReference type="RefSeq" id="WP_143236600.1">
    <property type="nucleotide sequence ID" value="NZ_VJWL01000005.1"/>
</dbReference>
<keyword evidence="3 5" id="KW-1133">Transmembrane helix</keyword>
<dbReference type="AlphaFoldDB" id="A0A552WYQ9"/>
<evidence type="ECO:0000256" key="3">
    <source>
        <dbReference type="ARBA" id="ARBA00022989"/>
    </source>
</evidence>
<reference evidence="6 7" key="1">
    <citation type="submission" date="2019-07" db="EMBL/GenBank/DDBJ databases">
        <authorList>
            <person name="Yang M."/>
            <person name="Zhao D."/>
            <person name="Xiang H."/>
        </authorList>
    </citation>
    <scope>NUCLEOTIDE SEQUENCE [LARGE SCALE GENOMIC DNA]</scope>
    <source>
        <strain evidence="6 7">IM1326</strain>
    </source>
</reference>
<dbReference type="PANTHER" id="PTHR12714">
    <property type="entry name" value="PROTEIN-S ISOPRENYLCYSTEINE O-METHYLTRANSFERASE"/>
    <property type="match status" value="1"/>
</dbReference>